<organism evidence="1 2">
    <name type="scientific">Trinickia soli</name>
    <dbReference type="NCBI Taxonomy" id="380675"/>
    <lineage>
        <taxon>Bacteria</taxon>
        <taxon>Pseudomonadati</taxon>
        <taxon>Pseudomonadota</taxon>
        <taxon>Betaproteobacteria</taxon>
        <taxon>Burkholderiales</taxon>
        <taxon>Burkholderiaceae</taxon>
        <taxon>Trinickia</taxon>
    </lineage>
</organism>
<dbReference type="EMBL" id="PNYB01000022">
    <property type="protein sequence ID" value="PMS19248.1"/>
    <property type="molecule type" value="Genomic_DNA"/>
</dbReference>
<dbReference type="Proteomes" id="UP000235347">
    <property type="component" value="Unassembled WGS sequence"/>
</dbReference>
<sequence length="824" mass="90344">MRNVCIEALNAGAGREVGYDEADALFSKLQAHERMIASQRPDLSPRDVSVMAAQRVGEELKQAAFIQRRNALINATIRAERVQWVKNQFGARPAEGLEALLVGVNRAKQGARNSVMAVQKTLRDKVLGGFVHDLEKIGATKVLASGTMDRDVARALWAIGRDNEAELTKGLAPLATDIAKVINKWQEWTRNAANEAGAWVGKEAGYIVRQSHDMLRVRDAGFETWRDTAMRTFDLPRMVAETGEQNVDKLLRGIYDNVASGDHMKAISRIEEQPFKGPGNLAKKLSQSRVVHFKDADSWFDYNQQFGARNLREAVAAGLDRGTQQIGLLRQLGPNPKAMMESIAQQLVADAKDAGEFSKIDGIKGAQGKLETYMKAVDGTMNIPGSALWARRGANIRAWQSLAKLGGMIMSQFNDIAAYGSEAKYQGRSFLQGMGESVAGMGANLKTEERRDLLASLGVFFESSIGEIARTGSFEDAGSLTRAQRVFFRLNLGQWWTEKMRAAAAMGMSHHMALQAGKAWEALEPEYQRVLSLYGIDSAKWDVARSSAKMQVDGRAYIAPDTISDPKVADAIQTYLNDRTGFFQLEPDAKTRAIMLQGTQPGTFLGEFMRFLTQFKSFTGAYLQKIFGREIYGRGYEGTNPLAALAHGNGEAMGIVNLVLWSTLFGYGSMVAKDAMKGRTPRVPGNDPSEDSKIFVAALAQGGGMGLMGDFLFGDANRFGGGMLSSLAGPTAGAANDIVNLYTSMRDDALAGNLRAGKVGADALRVALNNTPFVNLFYTRIALDYLLFYRMQEMMNPGYLSRMEQKVRTQNSQEFLLPPSSVIR</sequence>
<dbReference type="AlphaFoldDB" id="A0A2N7VQ07"/>
<evidence type="ECO:0000313" key="1">
    <source>
        <dbReference type="EMBL" id="PMS19248.1"/>
    </source>
</evidence>
<protein>
    <submittedName>
        <fullName evidence="1">Uncharacterized protein</fullName>
    </submittedName>
</protein>
<dbReference type="RefSeq" id="WP_102611896.1">
    <property type="nucleotide sequence ID" value="NZ_CADIKD010000002.1"/>
</dbReference>
<gene>
    <name evidence="1" type="ORF">C0Z19_21700</name>
</gene>
<proteinExistence type="predicted"/>
<evidence type="ECO:0000313" key="2">
    <source>
        <dbReference type="Proteomes" id="UP000235347"/>
    </source>
</evidence>
<accession>A0A2N7VQ07</accession>
<name>A0A2N7VQ07_9BURK</name>
<reference evidence="1 2" key="1">
    <citation type="submission" date="2018-01" db="EMBL/GenBank/DDBJ databases">
        <title>Whole genome analyses suggest that Burkholderia sensu lato contains two further novel genera in the rhizoxinica-symbiotica group Mycetohabitans gen. nov., and Trinickia gen. nov.: implications for the evolution of diazotrophy and nodulation in the Burkholderiaceae.</title>
        <authorList>
            <person name="Estrada-de los Santos P."/>
            <person name="Palmer M."/>
            <person name="Chavez-Ramirez B."/>
            <person name="Beukes C."/>
            <person name="Steenkamp E.T."/>
            <person name="Hirsch A.M."/>
            <person name="Manyaka P."/>
            <person name="Maluk M."/>
            <person name="Lafos M."/>
            <person name="Crook M."/>
            <person name="Gross E."/>
            <person name="Simon M.F."/>
            <person name="Bueno dos Reis Junior F."/>
            <person name="Poole P.S."/>
            <person name="Venter S.N."/>
            <person name="James E.K."/>
        </authorList>
    </citation>
    <scope>NUCLEOTIDE SEQUENCE [LARGE SCALE GENOMIC DNA]</scope>
    <source>
        <strain evidence="1 2">GP25-8</strain>
    </source>
</reference>
<keyword evidence="2" id="KW-1185">Reference proteome</keyword>
<comment type="caution">
    <text evidence="1">The sequence shown here is derived from an EMBL/GenBank/DDBJ whole genome shotgun (WGS) entry which is preliminary data.</text>
</comment>